<sequence length="53" mass="6365">MLSLTDEGAVSQLNLRRRVLEHDPEKWKPVSRKDHAQTKRKDHDAFPWKRIMI</sequence>
<keyword evidence="3" id="KW-1185">Reference proteome</keyword>
<proteinExistence type="predicted"/>
<dbReference type="Proteomes" id="UP001314635">
    <property type="component" value="Unassembled WGS sequence"/>
</dbReference>
<name>A0ABS5GAX1_9BRAD</name>
<feature type="region of interest" description="Disordered" evidence="1">
    <location>
        <begin position="24"/>
        <end position="43"/>
    </location>
</feature>
<protein>
    <recommendedName>
        <fullName evidence="4">Transposase</fullName>
    </recommendedName>
</protein>
<comment type="caution">
    <text evidence="2">The sequence shown here is derived from an EMBL/GenBank/DDBJ whole genome shotgun (WGS) entry which is preliminary data.</text>
</comment>
<evidence type="ECO:0000313" key="2">
    <source>
        <dbReference type="EMBL" id="MBR1138484.1"/>
    </source>
</evidence>
<dbReference type="EMBL" id="JAFCLK010000021">
    <property type="protein sequence ID" value="MBR1138484.1"/>
    <property type="molecule type" value="Genomic_DNA"/>
</dbReference>
<gene>
    <name evidence="2" type="ORF">JQ619_22190</name>
</gene>
<accession>A0ABS5GAX1</accession>
<evidence type="ECO:0000313" key="3">
    <source>
        <dbReference type="Proteomes" id="UP001314635"/>
    </source>
</evidence>
<dbReference type="RefSeq" id="WP_210263711.1">
    <property type="nucleotide sequence ID" value="NZ_JABFDP010000001.1"/>
</dbReference>
<evidence type="ECO:0000256" key="1">
    <source>
        <dbReference type="SAM" id="MobiDB-lite"/>
    </source>
</evidence>
<organism evidence="2 3">
    <name type="scientific">Bradyrhizobium denitrificans</name>
    <dbReference type="NCBI Taxonomy" id="2734912"/>
    <lineage>
        <taxon>Bacteria</taxon>
        <taxon>Pseudomonadati</taxon>
        <taxon>Pseudomonadota</taxon>
        <taxon>Alphaproteobacteria</taxon>
        <taxon>Hyphomicrobiales</taxon>
        <taxon>Nitrobacteraceae</taxon>
        <taxon>Bradyrhizobium</taxon>
    </lineage>
</organism>
<reference evidence="3" key="1">
    <citation type="journal article" date="2021" name="ISME J.">
        <title>Evolutionary origin and ecological implication of a unique nif island in free-living Bradyrhizobium lineages.</title>
        <authorList>
            <person name="Tao J."/>
        </authorList>
    </citation>
    <scope>NUCLEOTIDE SEQUENCE [LARGE SCALE GENOMIC DNA]</scope>
    <source>
        <strain evidence="3">SZCCT0094</strain>
    </source>
</reference>
<evidence type="ECO:0008006" key="4">
    <source>
        <dbReference type="Google" id="ProtNLM"/>
    </source>
</evidence>